<feature type="domain" description="RagB/SusD" evidence="7">
    <location>
        <begin position="273"/>
        <end position="574"/>
    </location>
</feature>
<dbReference type="RefSeq" id="WP_005467847.1">
    <property type="nucleotide sequence ID" value="NZ_KB291032.1"/>
</dbReference>
<evidence type="ECO:0000256" key="6">
    <source>
        <dbReference type="SAM" id="Coils"/>
    </source>
</evidence>
<dbReference type="Gene3D" id="1.25.40.390">
    <property type="match status" value="1"/>
</dbReference>
<evidence type="ECO:0000259" key="7">
    <source>
        <dbReference type="Pfam" id="PF07980"/>
    </source>
</evidence>
<feature type="domain" description="SusD-like N-terminal" evidence="8">
    <location>
        <begin position="42"/>
        <end position="223"/>
    </location>
</feature>
<name>L1NAI5_9PORP</name>
<dbReference type="CDD" id="cd08977">
    <property type="entry name" value="SusD"/>
    <property type="match status" value="1"/>
</dbReference>
<dbReference type="eggNOG" id="COG0436">
    <property type="taxonomic scope" value="Bacteria"/>
</dbReference>
<dbReference type="AlphaFoldDB" id="L1NAI5"/>
<dbReference type="Proteomes" id="UP000010408">
    <property type="component" value="Unassembled WGS sequence"/>
</dbReference>
<dbReference type="SUPFAM" id="SSF48452">
    <property type="entry name" value="TPR-like"/>
    <property type="match status" value="1"/>
</dbReference>
<evidence type="ECO:0000256" key="2">
    <source>
        <dbReference type="ARBA" id="ARBA00006275"/>
    </source>
</evidence>
<dbReference type="Pfam" id="PF14322">
    <property type="entry name" value="SusD-like_3"/>
    <property type="match status" value="1"/>
</dbReference>
<reference evidence="9 10" key="1">
    <citation type="submission" date="2012-05" db="EMBL/GenBank/DDBJ databases">
        <authorList>
            <person name="Weinstock G."/>
            <person name="Sodergren E."/>
            <person name="Lobos E.A."/>
            <person name="Fulton L."/>
            <person name="Fulton R."/>
            <person name="Courtney L."/>
            <person name="Fronick C."/>
            <person name="O'Laughlin M."/>
            <person name="Godfrey J."/>
            <person name="Wilson R.M."/>
            <person name="Miner T."/>
            <person name="Farmer C."/>
            <person name="Delehaunty K."/>
            <person name="Cordes M."/>
            <person name="Minx P."/>
            <person name="Tomlinson C."/>
            <person name="Chen J."/>
            <person name="Wollam A."/>
            <person name="Pepin K.H."/>
            <person name="Bhonagiri V."/>
            <person name="Zhang X."/>
            <person name="Suruliraj S."/>
            <person name="Warren W."/>
            <person name="Mitreva M."/>
            <person name="Mardis E.R."/>
            <person name="Wilson R.K."/>
        </authorList>
    </citation>
    <scope>NUCLEOTIDE SEQUENCE [LARGE SCALE GENOMIC DNA]</scope>
    <source>
        <strain evidence="9 10">F0037</strain>
    </source>
</reference>
<comment type="similarity">
    <text evidence="2">Belongs to the SusD family.</text>
</comment>
<accession>L1NAI5</accession>
<dbReference type="STRING" id="1127696.HMPREF9134_01707"/>
<keyword evidence="6" id="KW-0175">Coiled coil</keyword>
<feature type="coiled-coil region" evidence="6">
    <location>
        <begin position="178"/>
        <end position="205"/>
    </location>
</feature>
<dbReference type="InterPro" id="IPR033985">
    <property type="entry name" value="SusD-like_N"/>
</dbReference>
<keyword evidence="3" id="KW-0732">Signal</keyword>
<keyword evidence="4" id="KW-0472">Membrane</keyword>
<evidence type="ECO:0000256" key="4">
    <source>
        <dbReference type="ARBA" id="ARBA00023136"/>
    </source>
</evidence>
<dbReference type="InterPro" id="IPR011990">
    <property type="entry name" value="TPR-like_helical_dom_sf"/>
</dbReference>
<dbReference type="PATRIC" id="fig|1127696.3.peg.1547"/>
<evidence type="ECO:0000313" key="10">
    <source>
        <dbReference type="Proteomes" id="UP000010408"/>
    </source>
</evidence>
<dbReference type="PROSITE" id="PS51257">
    <property type="entry name" value="PROKAR_LIPOPROTEIN"/>
    <property type="match status" value="1"/>
</dbReference>
<dbReference type="GO" id="GO:0009279">
    <property type="term" value="C:cell outer membrane"/>
    <property type="evidence" value="ECO:0007669"/>
    <property type="project" value="UniProtKB-SubCell"/>
</dbReference>
<organism evidence="9 10">
    <name type="scientific">Porphyromonas catoniae F0037</name>
    <dbReference type="NCBI Taxonomy" id="1127696"/>
    <lineage>
        <taxon>Bacteria</taxon>
        <taxon>Pseudomonadati</taxon>
        <taxon>Bacteroidota</taxon>
        <taxon>Bacteroidia</taxon>
        <taxon>Bacteroidales</taxon>
        <taxon>Porphyromonadaceae</taxon>
        <taxon>Porphyromonas</taxon>
    </lineage>
</organism>
<keyword evidence="5" id="KW-0998">Cell outer membrane</keyword>
<evidence type="ECO:0000256" key="1">
    <source>
        <dbReference type="ARBA" id="ARBA00004442"/>
    </source>
</evidence>
<evidence type="ECO:0000259" key="8">
    <source>
        <dbReference type="Pfam" id="PF14322"/>
    </source>
</evidence>
<evidence type="ECO:0000256" key="3">
    <source>
        <dbReference type="ARBA" id="ARBA00022729"/>
    </source>
</evidence>
<dbReference type="EMBL" id="AMEQ01000040">
    <property type="protein sequence ID" value="EKY00373.1"/>
    <property type="molecule type" value="Genomic_DNA"/>
</dbReference>
<proteinExistence type="inferred from homology"/>
<sequence>MNKIVTFLVAIALLMSCSLDREPKGYATKEKILEEPGKVIGDLVNGVYAQLKAWSDPMHRCGEYAGDNIMIRGASTDPFFEFITFSRTPNNDRLQSFWDNSYKAIAQASNIIEMLGSSTDREVKEKIGECYFVRGLLYFYLVRAFGRPYYQAPETNLGVPVVTQIPKNVLGDFSLPDRMTVEKTYEQAIADLKKAEELLPSASAQPFRGSKEAAQALLSRVYLYMSGTYDQPNVAYAKLAVEYATKVISSGKYALLPRDEFMKYNTILPENNKESIFVIRRLASEFSGYDHYYGVGGMYANIGGMGWGEMYASAKYLALLDETGRNDYRPDQRRIVDARAAFIEPVYKKGNKEVFRFIKTEGSGDQNYLQLPTKHAGGKITVSETITEGNNQQREITYELTAVNAAQGIYSINYKGTTYQGVLDYDITLNRAYPMFYITKCSREGEDSHLHSPVISRLAEIYLNRAEAEAKLGNYSAALSDLNQVRTRSLPSAAYSSLDATTAATRIDKERQLELAFQAERSYDVFRNGGSLVRRYPGAHHQTEDIAPTDYRVIYFIPQNAINSYPGKLTQNPTH</sequence>
<gene>
    <name evidence="9" type="ORF">HMPREF9134_01707</name>
</gene>
<evidence type="ECO:0000256" key="5">
    <source>
        <dbReference type="ARBA" id="ARBA00023237"/>
    </source>
</evidence>
<protein>
    <submittedName>
        <fullName evidence="9">SusD family protein</fullName>
    </submittedName>
</protein>
<evidence type="ECO:0000313" key="9">
    <source>
        <dbReference type="EMBL" id="EKY00373.1"/>
    </source>
</evidence>
<comment type="subcellular location">
    <subcellularLocation>
        <location evidence="1">Cell outer membrane</location>
    </subcellularLocation>
</comment>
<dbReference type="InterPro" id="IPR012944">
    <property type="entry name" value="SusD_RagB_dom"/>
</dbReference>
<dbReference type="HOGENOM" id="CLU_015553_3_5_10"/>
<comment type="caution">
    <text evidence="9">The sequence shown here is derived from an EMBL/GenBank/DDBJ whole genome shotgun (WGS) entry which is preliminary data.</text>
</comment>
<dbReference type="Pfam" id="PF07980">
    <property type="entry name" value="SusD_RagB"/>
    <property type="match status" value="1"/>
</dbReference>